<evidence type="ECO:0008006" key="7">
    <source>
        <dbReference type="Google" id="ProtNLM"/>
    </source>
</evidence>
<gene>
    <name evidence="4" type="ORF">HBR001_LOCUS3392</name>
    <name evidence="5" type="ORF">HBR001_LOCUS3393</name>
</gene>
<dbReference type="AlphaFoldDB" id="A0AAV0TQH1"/>
<sequence length="337" mass="36412">MRLSHILLVTSSAALVACPTAHPLGAIQSAPSGHSSLRTDKGSQANNGSPPPSGTEARMEMEWLVRLLECLPFDMRSVFGLQAARSSGNMPPLVALHDMPENVLRALEPAIKHYKLDAPLSVEPRPLHGHDGLPAHSPDEPTPLLGHDGLSVHSPNEPKPLLGYTGTPKLKAVDAEIERIVAESDLKRRAAIEEVKAANDELVEAEQAVSRAKGGAEKDAATNELEKAKQASDVATRKLMRLGGAGLTPEAAYAKVQDKQTFETYVAMIMANWTPEKVLGTRLDPNKVGLYGDDLKTAKDLLYRSYNDFYKTLDGMGVVERLLRLSKEKSPPAVPSE</sequence>
<evidence type="ECO:0000313" key="5">
    <source>
        <dbReference type="EMBL" id="CAI5724565.1"/>
    </source>
</evidence>
<evidence type="ECO:0000313" key="4">
    <source>
        <dbReference type="EMBL" id="CAI5724562.1"/>
    </source>
</evidence>
<feature type="chain" id="PRO_5044713898" description="RxLR effector candidate protein" evidence="3">
    <location>
        <begin position="22"/>
        <end position="337"/>
    </location>
</feature>
<name>A0AAV0TQH1_HYABA</name>
<dbReference type="EMBL" id="CANTFL010000554">
    <property type="protein sequence ID" value="CAI5724562.1"/>
    <property type="molecule type" value="Genomic_DNA"/>
</dbReference>
<reference evidence="4" key="1">
    <citation type="submission" date="2022-12" db="EMBL/GenBank/DDBJ databases">
        <authorList>
            <person name="Webb A."/>
        </authorList>
    </citation>
    <scope>NUCLEOTIDE SEQUENCE</scope>
    <source>
        <strain evidence="4">Hp1</strain>
    </source>
</reference>
<dbReference type="Proteomes" id="UP001162031">
    <property type="component" value="Unassembled WGS sequence"/>
</dbReference>
<keyword evidence="1" id="KW-0175">Coiled coil</keyword>
<evidence type="ECO:0000256" key="3">
    <source>
        <dbReference type="SAM" id="SignalP"/>
    </source>
</evidence>
<feature type="region of interest" description="Disordered" evidence="2">
    <location>
        <begin position="27"/>
        <end position="56"/>
    </location>
</feature>
<keyword evidence="3" id="KW-0732">Signal</keyword>
<evidence type="ECO:0000256" key="1">
    <source>
        <dbReference type="SAM" id="Coils"/>
    </source>
</evidence>
<feature type="coiled-coil region" evidence="1">
    <location>
        <begin position="188"/>
        <end position="238"/>
    </location>
</feature>
<feature type="signal peptide" evidence="3">
    <location>
        <begin position="1"/>
        <end position="21"/>
    </location>
</feature>
<protein>
    <recommendedName>
        <fullName evidence="7">RxLR effector candidate protein</fullName>
    </recommendedName>
</protein>
<proteinExistence type="predicted"/>
<dbReference type="PROSITE" id="PS51257">
    <property type="entry name" value="PROKAR_LIPOPROTEIN"/>
    <property type="match status" value="1"/>
</dbReference>
<feature type="compositionally biased region" description="Polar residues" evidence="2">
    <location>
        <begin position="29"/>
        <end position="48"/>
    </location>
</feature>
<dbReference type="EMBL" id="CANTFL010000554">
    <property type="protein sequence ID" value="CAI5724565.1"/>
    <property type="molecule type" value="Genomic_DNA"/>
</dbReference>
<keyword evidence="6" id="KW-1185">Reference proteome</keyword>
<evidence type="ECO:0000256" key="2">
    <source>
        <dbReference type="SAM" id="MobiDB-lite"/>
    </source>
</evidence>
<organism evidence="4 6">
    <name type="scientific">Hyaloperonospora brassicae</name>
    <name type="common">Brassica downy mildew</name>
    <name type="synonym">Peronospora brassicae</name>
    <dbReference type="NCBI Taxonomy" id="162125"/>
    <lineage>
        <taxon>Eukaryota</taxon>
        <taxon>Sar</taxon>
        <taxon>Stramenopiles</taxon>
        <taxon>Oomycota</taxon>
        <taxon>Peronosporomycetes</taxon>
        <taxon>Peronosporales</taxon>
        <taxon>Peronosporaceae</taxon>
        <taxon>Hyaloperonospora</taxon>
    </lineage>
</organism>
<evidence type="ECO:0000313" key="6">
    <source>
        <dbReference type="Proteomes" id="UP001162031"/>
    </source>
</evidence>
<comment type="caution">
    <text evidence="4">The sequence shown here is derived from an EMBL/GenBank/DDBJ whole genome shotgun (WGS) entry which is preliminary data.</text>
</comment>
<accession>A0AAV0TQH1</accession>